<dbReference type="Proteomes" id="UP000515125">
    <property type="component" value="Unplaced"/>
</dbReference>
<keyword evidence="3" id="KW-0378">Hydrolase</keyword>
<proteinExistence type="predicted"/>
<dbReference type="GO" id="GO:0005730">
    <property type="term" value="C:nucleolus"/>
    <property type="evidence" value="ECO:0007669"/>
    <property type="project" value="TreeGrafter"/>
</dbReference>
<dbReference type="GO" id="GO:0071036">
    <property type="term" value="P:nuclear polyadenylation-dependent snoRNA catabolic process"/>
    <property type="evidence" value="ECO:0007669"/>
    <property type="project" value="TreeGrafter"/>
</dbReference>
<dbReference type="GO" id="GO:0071037">
    <property type="term" value="P:nuclear polyadenylation-dependent snRNA catabolic process"/>
    <property type="evidence" value="ECO:0007669"/>
    <property type="project" value="TreeGrafter"/>
</dbReference>
<dbReference type="RefSeq" id="XP_026194347.1">
    <property type="nucleotide sequence ID" value="XM_026338562.1"/>
</dbReference>
<dbReference type="GO" id="GO:0071039">
    <property type="term" value="P:nuclear polyadenylation-dependent CUT catabolic process"/>
    <property type="evidence" value="ECO:0007669"/>
    <property type="project" value="TreeGrafter"/>
</dbReference>
<dbReference type="GO" id="GO:0000175">
    <property type="term" value="F:3'-5'-RNA exonuclease activity"/>
    <property type="evidence" value="ECO:0007669"/>
    <property type="project" value="InterPro"/>
</dbReference>
<dbReference type="GO" id="GO:0000467">
    <property type="term" value="P:exonucleolytic trimming to generate mature 3'-end of 5.8S rRNA from tricistronic rRNA transcript (SSU-rRNA, 5.8S rRNA, LSU-rRNA)"/>
    <property type="evidence" value="ECO:0007669"/>
    <property type="project" value="InterPro"/>
</dbReference>
<evidence type="ECO:0000313" key="3">
    <source>
        <dbReference type="RefSeq" id="XP_026194347.1"/>
    </source>
</evidence>
<dbReference type="GO" id="GO:0071040">
    <property type="term" value="P:nuclear polyadenylation-dependent antisense transcript catabolic process"/>
    <property type="evidence" value="ECO:0007669"/>
    <property type="project" value="TreeGrafter"/>
</dbReference>
<dbReference type="InterPro" id="IPR036397">
    <property type="entry name" value="RNaseH_sf"/>
</dbReference>
<dbReference type="GO" id="GO:0071051">
    <property type="term" value="P:poly(A)-dependent snoRNA 3'-end processing"/>
    <property type="evidence" value="ECO:0007669"/>
    <property type="project" value="TreeGrafter"/>
</dbReference>
<keyword evidence="3" id="KW-0540">Nuclease</keyword>
<dbReference type="GO" id="GO:0000176">
    <property type="term" value="C:nuclear exosome (RNase complex)"/>
    <property type="evidence" value="ECO:0007669"/>
    <property type="project" value="TreeGrafter"/>
</dbReference>
<sequence length="305" mass="34225">MEGSRALLESLWAAVVDHAFDRDYSVLNGKERAFILNFSLNFCPPEKRGGLCFHPVDAQTRHLVKHISYEAFLQLEGRKLLQNPYRKEILKTPLLLPGPGHPNSYPDVEGYALVDTFPKLSAMVQEAASSKTRLKAQSISDDAFGLLLGQYSAVAMDVEHHNVYSFRGFTCLVQLSTPCHNYVIDPLNMFSQMHILNRITVNANIIKVIHNAEMDVIWLQRDFGVHIVNAFDTGKAAKALRLPGGHSLRNVLHKIYGVSKNVELSSTDWSKRTSVIEMMQLQTQYLWGHISVSPAIDNAVFHSGL</sequence>
<evidence type="ECO:0000313" key="2">
    <source>
        <dbReference type="Proteomes" id="UP000515125"/>
    </source>
</evidence>
<keyword evidence="3" id="KW-0269">Exonuclease</keyword>
<organism evidence="2 3">
    <name type="scientific">Cyclospora cayetanensis</name>
    <dbReference type="NCBI Taxonomy" id="88456"/>
    <lineage>
        <taxon>Eukaryota</taxon>
        <taxon>Sar</taxon>
        <taxon>Alveolata</taxon>
        <taxon>Apicomplexa</taxon>
        <taxon>Conoidasida</taxon>
        <taxon>Coccidia</taxon>
        <taxon>Eucoccidiorida</taxon>
        <taxon>Eimeriorina</taxon>
        <taxon>Eimeriidae</taxon>
        <taxon>Cyclospora</taxon>
    </lineage>
</organism>
<dbReference type="GO" id="GO:0071035">
    <property type="term" value="P:nuclear polyadenylation-dependent rRNA catabolic process"/>
    <property type="evidence" value="ECO:0007669"/>
    <property type="project" value="TreeGrafter"/>
</dbReference>
<dbReference type="Gene3D" id="3.30.420.10">
    <property type="entry name" value="Ribonuclease H-like superfamily/Ribonuclease H"/>
    <property type="match status" value="1"/>
</dbReference>
<dbReference type="PANTHER" id="PTHR12124:SF47">
    <property type="entry name" value="EXOSOME COMPONENT 10"/>
    <property type="match status" value="1"/>
</dbReference>
<gene>
    <name evidence="3" type="primary">LOC34619738</name>
</gene>
<evidence type="ECO:0000259" key="1">
    <source>
        <dbReference type="SMART" id="SM00474"/>
    </source>
</evidence>
<dbReference type="AlphaFoldDB" id="A0A6P6S3R4"/>
<protein>
    <submittedName>
        <fullName evidence="3">Exosome complex exonuclease RRP6</fullName>
    </submittedName>
</protein>
<reference evidence="3" key="1">
    <citation type="submission" date="2025-08" db="UniProtKB">
        <authorList>
            <consortium name="RefSeq"/>
        </authorList>
    </citation>
    <scope>IDENTIFICATION</scope>
</reference>
<dbReference type="GO" id="GO:0071044">
    <property type="term" value="P:histone mRNA catabolic process"/>
    <property type="evidence" value="ECO:0007669"/>
    <property type="project" value="TreeGrafter"/>
</dbReference>
<dbReference type="Pfam" id="PF01612">
    <property type="entry name" value="DNA_pol_A_exo1"/>
    <property type="match status" value="1"/>
</dbReference>
<dbReference type="SUPFAM" id="SSF53098">
    <property type="entry name" value="Ribonuclease H-like"/>
    <property type="match status" value="1"/>
</dbReference>
<dbReference type="InterPro" id="IPR002562">
    <property type="entry name" value="3'-5'_exonuclease_dom"/>
</dbReference>
<dbReference type="GO" id="GO:0071038">
    <property type="term" value="P:TRAMP-dependent tRNA surveillance pathway"/>
    <property type="evidence" value="ECO:0007669"/>
    <property type="project" value="TreeGrafter"/>
</dbReference>
<dbReference type="PANTHER" id="PTHR12124">
    <property type="entry name" value="POLYMYOSITIS/SCLERODERMA AUTOANTIGEN-RELATED"/>
    <property type="match status" value="1"/>
</dbReference>
<keyword evidence="2" id="KW-1185">Reference proteome</keyword>
<dbReference type="SMART" id="SM00474">
    <property type="entry name" value="35EXOc"/>
    <property type="match status" value="1"/>
</dbReference>
<dbReference type="GeneID" id="34619738"/>
<dbReference type="InterPro" id="IPR045092">
    <property type="entry name" value="Rrp6-like"/>
</dbReference>
<name>A0A6P6S3R4_9EIME</name>
<accession>A0A6P6S3R4</accession>
<feature type="domain" description="3'-5' exonuclease" evidence="1">
    <location>
        <begin position="132"/>
        <end position="301"/>
    </location>
</feature>
<dbReference type="GO" id="GO:0003727">
    <property type="term" value="F:single-stranded RNA binding"/>
    <property type="evidence" value="ECO:0007669"/>
    <property type="project" value="TreeGrafter"/>
</dbReference>
<dbReference type="OrthoDB" id="2250022at2759"/>
<dbReference type="InterPro" id="IPR012337">
    <property type="entry name" value="RNaseH-like_sf"/>
</dbReference>